<dbReference type="GO" id="GO:0061630">
    <property type="term" value="F:ubiquitin protein ligase activity"/>
    <property type="evidence" value="ECO:0007669"/>
    <property type="project" value="TreeGrafter"/>
</dbReference>
<dbReference type="GO" id="GO:0016567">
    <property type="term" value="P:protein ubiquitination"/>
    <property type="evidence" value="ECO:0007669"/>
    <property type="project" value="TreeGrafter"/>
</dbReference>
<protein>
    <recommendedName>
        <fullName evidence="5">RING-type domain-containing protein</fullName>
    </recommendedName>
</protein>
<keyword evidence="4" id="KW-0812">Transmembrane</keyword>
<dbReference type="PANTHER" id="PTHR45969">
    <property type="entry name" value="RING ZINC FINGER PROTEIN-RELATED"/>
    <property type="match status" value="1"/>
</dbReference>
<feature type="domain" description="RING-type" evidence="5">
    <location>
        <begin position="18"/>
        <end position="60"/>
    </location>
</feature>
<accession>A0A6C0LLA6</accession>
<evidence type="ECO:0000256" key="2">
    <source>
        <dbReference type="ARBA" id="ARBA00022771"/>
    </source>
</evidence>
<keyword evidence="3" id="KW-0862">Zinc</keyword>
<organism evidence="6">
    <name type="scientific">viral metagenome</name>
    <dbReference type="NCBI Taxonomy" id="1070528"/>
    <lineage>
        <taxon>unclassified sequences</taxon>
        <taxon>metagenomes</taxon>
        <taxon>organismal metagenomes</taxon>
    </lineage>
</organism>
<keyword evidence="1" id="KW-0479">Metal-binding</keyword>
<dbReference type="GO" id="GO:0008270">
    <property type="term" value="F:zinc ion binding"/>
    <property type="evidence" value="ECO:0007669"/>
    <property type="project" value="UniProtKB-KW"/>
</dbReference>
<dbReference type="CDD" id="cd16448">
    <property type="entry name" value="RING-H2"/>
    <property type="match status" value="1"/>
</dbReference>
<evidence type="ECO:0000313" key="6">
    <source>
        <dbReference type="EMBL" id="QHU30334.1"/>
    </source>
</evidence>
<dbReference type="SMART" id="SM00184">
    <property type="entry name" value="RING"/>
    <property type="match status" value="1"/>
</dbReference>
<proteinExistence type="predicted"/>
<evidence type="ECO:0000259" key="5">
    <source>
        <dbReference type="PROSITE" id="PS50089"/>
    </source>
</evidence>
<dbReference type="Gene3D" id="3.30.40.10">
    <property type="entry name" value="Zinc/RING finger domain, C3HC4 (zinc finger)"/>
    <property type="match status" value="1"/>
</dbReference>
<feature type="transmembrane region" description="Helical" evidence="4">
    <location>
        <begin position="117"/>
        <end position="136"/>
    </location>
</feature>
<keyword evidence="2" id="KW-0863">Zinc-finger</keyword>
<dbReference type="EMBL" id="MN740505">
    <property type="protein sequence ID" value="QHU30334.1"/>
    <property type="molecule type" value="Genomic_DNA"/>
</dbReference>
<dbReference type="Pfam" id="PF13639">
    <property type="entry name" value="zf-RING_2"/>
    <property type="match status" value="1"/>
</dbReference>
<dbReference type="SUPFAM" id="SSF57850">
    <property type="entry name" value="RING/U-box"/>
    <property type="match status" value="1"/>
</dbReference>
<dbReference type="InterPro" id="IPR001841">
    <property type="entry name" value="Znf_RING"/>
</dbReference>
<dbReference type="PROSITE" id="PS50089">
    <property type="entry name" value="ZF_RING_2"/>
    <property type="match status" value="1"/>
</dbReference>
<reference evidence="6" key="1">
    <citation type="journal article" date="2020" name="Nature">
        <title>Giant virus diversity and host interactions through global metagenomics.</title>
        <authorList>
            <person name="Schulz F."/>
            <person name="Roux S."/>
            <person name="Paez-Espino D."/>
            <person name="Jungbluth S."/>
            <person name="Walsh D.A."/>
            <person name="Denef V.J."/>
            <person name="McMahon K.D."/>
            <person name="Konstantinidis K.T."/>
            <person name="Eloe-Fadrosh E.A."/>
            <person name="Kyrpides N.C."/>
            <person name="Woyke T."/>
        </authorList>
    </citation>
    <scope>NUCLEOTIDE SEQUENCE</scope>
    <source>
        <strain evidence="6">GVMAG-M-3300027833-11</strain>
    </source>
</reference>
<keyword evidence="4" id="KW-1133">Transmembrane helix</keyword>
<evidence type="ECO:0000256" key="3">
    <source>
        <dbReference type="ARBA" id="ARBA00022833"/>
    </source>
</evidence>
<dbReference type="AlphaFoldDB" id="A0A6C0LLA6"/>
<evidence type="ECO:0000256" key="4">
    <source>
        <dbReference type="SAM" id="Phobius"/>
    </source>
</evidence>
<name>A0A6C0LLA6_9ZZZZ</name>
<sequence length="175" mass="19728">MKSETTTMPNNKQPKNECSICLESATENIHKLSCGHSFHRKCYNRWAQTSSRPVTCPNCRAQSTDVIREDGTEQVEHVTNNILRSRSIISPTYHGASYNNVLQRGIGSRDMSAGETIVMLIFLILAVGILSLATSISSSCMCRLKWEDGQTHMIEKDFWGAQSIYTRPDMCRYVC</sequence>
<evidence type="ECO:0000256" key="1">
    <source>
        <dbReference type="ARBA" id="ARBA00022723"/>
    </source>
</evidence>
<dbReference type="PANTHER" id="PTHR45969:SF69">
    <property type="entry name" value="FINGER DOMAIN PROTEIN, PUTATIVE (AFU_ORTHOLOGUE AFUA_3G12190)-RELATED"/>
    <property type="match status" value="1"/>
</dbReference>
<keyword evidence="4" id="KW-0472">Membrane</keyword>
<dbReference type="InterPro" id="IPR013083">
    <property type="entry name" value="Znf_RING/FYVE/PHD"/>
</dbReference>